<dbReference type="Proteomes" id="UP000614811">
    <property type="component" value="Unassembled WGS sequence"/>
</dbReference>
<comment type="caution">
    <text evidence="1">The sequence shown here is derived from an EMBL/GenBank/DDBJ whole genome shotgun (WGS) entry which is preliminary data.</text>
</comment>
<dbReference type="EMBL" id="BMXA01000012">
    <property type="protein sequence ID" value="GHA22288.1"/>
    <property type="molecule type" value="Genomic_DNA"/>
</dbReference>
<name>A0A918S315_9GAMM</name>
<evidence type="ECO:0000313" key="1">
    <source>
        <dbReference type="EMBL" id="GHA22288.1"/>
    </source>
</evidence>
<reference evidence="1" key="2">
    <citation type="submission" date="2020-09" db="EMBL/GenBank/DDBJ databases">
        <authorList>
            <person name="Sun Q."/>
            <person name="Kim S."/>
        </authorList>
    </citation>
    <scope>NUCLEOTIDE SEQUENCE</scope>
    <source>
        <strain evidence="1">KCTC 12711</strain>
    </source>
</reference>
<proteinExistence type="predicted"/>
<dbReference type="AlphaFoldDB" id="A0A918S315"/>
<evidence type="ECO:0008006" key="3">
    <source>
        <dbReference type="Google" id="ProtNLM"/>
    </source>
</evidence>
<sequence length="428" mass="48297">MSDAKAHGLILSVLKCVYLSEPRHSVGYCDFDAGRPGVFGFTSCRLTWWFGHEYLDAIQRLAWFLNENYSDSVFRVENEIIRSIEEALQLVCLDQDLFIDYYVPPRPKTLFNAARSGKHTLLAMRILDEAQSILNRSLQKVTAVYFLPGVTSPLICLPENNIYLVSHGDNLAISKLQEAGIAPQNFKEEVSVFSHTIRALAEDNSGSYLLINTEGTFDSVVESCDRVIRQFVAVMYSQVRVRTSSLHTTQTTDDGVLIQFANLGQSNECSSGSVIEPLIPELDSGEFTLSEQIARSIVDWYTNTAKLSENQKERKYLGASHINLALNESGDKAFIYYFLALDALFGVKGRVESSILEGVRSLDSGDQWEEKFSLIYRLRCEIFHGGKRKLEECPDHLRYRKHFRSDPVSDIELLCSISLLSFPQTAPK</sequence>
<protein>
    <recommendedName>
        <fullName evidence="3">Apea-like HEPN domain-containing protein</fullName>
    </recommendedName>
</protein>
<reference evidence="1" key="1">
    <citation type="journal article" date="2014" name="Int. J. Syst. Evol. Microbiol.">
        <title>Complete genome sequence of Corynebacterium casei LMG S-19264T (=DSM 44701T), isolated from a smear-ripened cheese.</title>
        <authorList>
            <consortium name="US DOE Joint Genome Institute (JGI-PGF)"/>
            <person name="Walter F."/>
            <person name="Albersmeier A."/>
            <person name="Kalinowski J."/>
            <person name="Ruckert C."/>
        </authorList>
    </citation>
    <scope>NUCLEOTIDE SEQUENCE</scope>
    <source>
        <strain evidence="1">KCTC 12711</strain>
    </source>
</reference>
<keyword evidence="2" id="KW-1185">Reference proteome</keyword>
<organism evidence="1 2">
    <name type="scientific">Arenicella chitinivorans</name>
    <dbReference type="NCBI Taxonomy" id="1329800"/>
    <lineage>
        <taxon>Bacteria</taxon>
        <taxon>Pseudomonadati</taxon>
        <taxon>Pseudomonadota</taxon>
        <taxon>Gammaproteobacteria</taxon>
        <taxon>Arenicellales</taxon>
        <taxon>Arenicellaceae</taxon>
        <taxon>Arenicella</taxon>
    </lineage>
</organism>
<evidence type="ECO:0000313" key="2">
    <source>
        <dbReference type="Proteomes" id="UP000614811"/>
    </source>
</evidence>
<dbReference type="RefSeq" id="WP_189403026.1">
    <property type="nucleotide sequence ID" value="NZ_BMXA01000012.1"/>
</dbReference>
<gene>
    <name evidence="1" type="ORF">GCM10008090_35130</name>
</gene>
<accession>A0A918S315</accession>